<dbReference type="EMBL" id="CAJNDS010002143">
    <property type="protein sequence ID" value="CAE7349004.1"/>
    <property type="molecule type" value="Genomic_DNA"/>
</dbReference>
<keyword evidence="8" id="KW-1185">Reference proteome</keyword>
<dbReference type="Gene3D" id="2.30.180.10">
    <property type="entry name" value="FAS1 domain"/>
    <property type="match status" value="1"/>
</dbReference>
<comment type="caution">
    <text evidence="7">The sequence shown here is derived from an EMBL/GenBank/DDBJ whole genome shotgun (WGS) entry which is preliminary data.</text>
</comment>
<dbReference type="InterPro" id="IPR036378">
    <property type="entry name" value="FAS1_dom_sf"/>
</dbReference>
<evidence type="ECO:0000259" key="6">
    <source>
        <dbReference type="PROSITE" id="PS50213"/>
    </source>
</evidence>
<feature type="compositionally biased region" description="Polar residues" evidence="5">
    <location>
        <begin position="594"/>
        <end position="615"/>
    </location>
</feature>
<protein>
    <recommendedName>
        <fullName evidence="6">FAS1 domain-containing protein</fullName>
    </recommendedName>
</protein>
<feature type="domain" description="FAS1" evidence="6">
    <location>
        <begin position="6"/>
        <end position="158"/>
    </location>
</feature>
<evidence type="ECO:0000256" key="4">
    <source>
        <dbReference type="SAM" id="Coils"/>
    </source>
</evidence>
<proteinExistence type="predicted"/>
<dbReference type="OrthoDB" id="423467at2759"/>
<organism evidence="7 8">
    <name type="scientific">Symbiodinium natans</name>
    <dbReference type="NCBI Taxonomy" id="878477"/>
    <lineage>
        <taxon>Eukaryota</taxon>
        <taxon>Sar</taxon>
        <taxon>Alveolata</taxon>
        <taxon>Dinophyceae</taxon>
        <taxon>Suessiales</taxon>
        <taxon>Symbiodiniaceae</taxon>
        <taxon>Symbiodinium</taxon>
    </lineage>
</organism>
<dbReference type="Pfam" id="PF02469">
    <property type="entry name" value="Fasciclin"/>
    <property type="match status" value="1"/>
</dbReference>
<feature type="compositionally biased region" description="Basic and acidic residues" evidence="5">
    <location>
        <begin position="247"/>
        <end position="265"/>
    </location>
</feature>
<feature type="region of interest" description="Disordered" evidence="5">
    <location>
        <begin position="463"/>
        <end position="488"/>
    </location>
</feature>
<sequence>MSRAAERSLLDQLGQDAELSYALAIITHARPGTRCYELRQRLAGGAHGRHVTLLAPDNSAIERLVKAKRMTPEVFCRLPDAAELMAGHAVEERWPLAALRMLGAPLETLRGANMTMAFLPSGDRRVAVKLASSGDRPVVLRGDVACRNGLLHKIGKMLVPAAVNRWQSSTSLADIRQRAFDSKQEMLKDRVQMNSKIGAVRHPGPVNKAIEKRRTAFALFDRERPEAFAPLYGTDYEPRIYTGVKELPEHRDRSRLRSHDQDMGPDKTQPSMPPTLEEVWEEWEPLRREELKLSAELKQFREHLDSQEAVFAEHAAFVREVIPGARLSWTQAPQQAIMTVQLFSESDCQLVRSSLSRHDPLLVETEVQVGGRTIPAQSRLCDVPSSARLPTTLTVAVPEAMPGGSAFPMWKAPVESISKAPETSKRWMLLLGKPCEDDNALVARAAVEATRCTTRGTGFRFPNARRNAISAPGTSSTTSTCPPCLSDGQSKPFAMTKPMQPVQQVLPGPDEEWQPPLDHPEYCETWNIPITPMIPMNLVESSAPTLMRAAAAQVHSTALQPELRSQGPGNQEHGQYALPWQNADNADKPASFKSYPSPTSLPASTRTEGQLSQSARAERTEHTKYGKTPSTASSMHMEAMEAMEARNSRSRWTHMQSLSSHSLRNLRNGSRFSANKVLERTPLMQAAMAGVISDVEELLTSLTSHLDLQDDMGMTALMWAACSAVYPPSKPQSFIGVMQMLLDAKASVNMEDDNGVSALMHTLSGRLGILNDPLQQQEVEDCRLRTIKLLLERRADPNHSSADGLTPLMLTATCGTTTEVQLLLGARANMEVKDQHGWTAYLWAASEGRLDVIRCLSRAGAKVTPADRPLWEEALREVTSSETVGEPGMQLEKLCSGIAGQDESASLGAVLAWLESHGVQWGLHQRWSFARFFEAAEAAAAPGKEGISPEENLQESELTDLFRLRIKKKSLAAFLNMPKLPEEHHELQSFVGHLRHLAADLRTGKPTQRLEQEVKSQSAELEVLRGRLEVMESSLPTPWSPPVATWQELLGTPPPPLSPEELLPMVHEMLADARTKAMQRSEQAALAAEALRASADNKSRQVIWAESKAAAKEAESEVLQAELQEQAQHLQELEMERIRGKRREAAKQTFAAEEETRQADALALQKSAAKVQRMWRHRQEMAQRRIRAVLLLQFFVRRWRRKRQLAARKIQARWSGLKRVPQSMQGAVRSGVSLIGRGIQSAVGRQSVKMCVFAGLVSMSWWAPGTSQELDMPCTSLPCPTGYLQRWDADSTFCAGACNSSDAEMCCFRKGFASHSWRIVASSTVGEAWDLAALRFYLAENCSADSLIEAVPSRRGGANGQAFSHHRGRGAVAAELFHEPVQFPSSTLQLQPVKWSSGAPCAAGECFVGFSWESDGTRKPVGNCKKTRGSCPTVGYVRKASAFRVACAEVEQSESSGFFAESLRLQMLDLDARDSNTSEGSGLWRTAAEARNLLGGLATLRQSNA</sequence>
<dbReference type="PANTHER" id="PTHR24126:SF14">
    <property type="entry name" value="ANK_REP_REGION DOMAIN-CONTAINING PROTEIN"/>
    <property type="match status" value="1"/>
</dbReference>
<dbReference type="PANTHER" id="PTHR24126">
    <property type="entry name" value="ANKYRIN REPEAT, PH AND SEC7 DOMAIN CONTAINING PROTEIN SECG-RELATED"/>
    <property type="match status" value="1"/>
</dbReference>
<evidence type="ECO:0000313" key="8">
    <source>
        <dbReference type="Proteomes" id="UP000604046"/>
    </source>
</evidence>
<dbReference type="Gene3D" id="1.25.40.20">
    <property type="entry name" value="Ankyrin repeat-containing domain"/>
    <property type="match status" value="1"/>
</dbReference>
<dbReference type="SUPFAM" id="SSF48403">
    <property type="entry name" value="Ankyrin repeat"/>
    <property type="match status" value="1"/>
</dbReference>
<evidence type="ECO:0000256" key="1">
    <source>
        <dbReference type="ARBA" id="ARBA00022737"/>
    </source>
</evidence>
<dbReference type="InterPro" id="IPR036770">
    <property type="entry name" value="Ankyrin_rpt-contain_sf"/>
</dbReference>
<keyword evidence="1" id="KW-0677">Repeat</keyword>
<evidence type="ECO:0000256" key="3">
    <source>
        <dbReference type="PROSITE-ProRule" id="PRU00023"/>
    </source>
</evidence>
<feature type="coiled-coil region" evidence="4">
    <location>
        <begin position="1109"/>
        <end position="1136"/>
    </location>
</feature>
<dbReference type="PROSITE" id="PS50297">
    <property type="entry name" value="ANK_REP_REGION"/>
    <property type="match status" value="1"/>
</dbReference>
<feature type="region of interest" description="Disordered" evidence="5">
    <location>
        <begin position="582"/>
        <end position="632"/>
    </location>
</feature>
<gene>
    <name evidence="7" type="ORF">SNAT2548_LOCUS18332</name>
</gene>
<dbReference type="Proteomes" id="UP000604046">
    <property type="component" value="Unassembled WGS sequence"/>
</dbReference>
<keyword evidence="2 3" id="KW-0040">ANK repeat</keyword>
<keyword evidence="4" id="KW-0175">Coiled coil</keyword>
<accession>A0A812PI55</accession>
<name>A0A812PI55_9DINO</name>
<evidence type="ECO:0000256" key="5">
    <source>
        <dbReference type="SAM" id="MobiDB-lite"/>
    </source>
</evidence>
<dbReference type="SMART" id="SM00248">
    <property type="entry name" value="ANK"/>
    <property type="match status" value="5"/>
</dbReference>
<dbReference type="PROSITE" id="PS50213">
    <property type="entry name" value="FAS1"/>
    <property type="match status" value="1"/>
</dbReference>
<dbReference type="SUPFAM" id="SSF82153">
    <property type="entry name" value="FAS1 domain"/>
    <property type="match status" value="1"/>
</dbReference>
<dbReference type="InterPro" id="IPR000782">
    <property type="entry name" value="FAS1_domain"/>
</dbReference>
<reference evidence="7" key="1">
    <citation type="submission" date="2021-02" db="EMBL/GenBank/DDBJ databases">
        <authorList>
            <person name="Dougan E. K."/>
            <person name="Rhodes N."/>
            <person name="Thang M."/>
            <person name="Chan C."/>
        </authorList>
    </citation>
    <scope>NUCLEOTIDE SEQUENCE</scope>
</reference>
<feature type="repeat" description="ANK" evidence="3">
    <location>
        <begin position="836"/>
        <end position="868"/>
    </location>
</feature>
<dbReference type="InterPro" id="IPR002110">
    <property type="entry name" value="Ankyrin_rpt"/>
</dbReference>
<dbReference type="Pfam" id="PF12796">
    <property type="entry name" value="Ank_2"/>
    <property type="match status" value="1"/>
</dbReference>
<dbReference type="PROSITE" id="PS50088">
    <property type="entry name" value="ANK_REPEAT"/>
    <property type="match status" value="2"/>
</dbReference>
<feature type="repeat" description="ANK" evidence="3">
    <location>
        <begin position="803"/>
        <end position="835"/>
    </location>
</feature>
<evidence type="ECO:0000256" key="2">
    <source>
        <dbReference type="ARBA" id="ARBA00023043"/>
    </source>
</evidence>
<feature type="region of interest" description="Disordered" evidence="5">
    <location>
        <begin position="247"/>
        <end position="275"/>
    </location>
</feature>
<evidence type="ECO:0000313" key="7">
    <source>
        <dbReference type="EMBL" id="CAE7349004.1"/>
    </source>
</evidence>